<proteinExistence type="predicted"/>
<dbReference type="EMBL" id="CAJOAY010015861">
    <property type="protein sequence ID" value="CAF4294318.1"/>
    <property type="molecule type" value="Genomic_DNA"/>
</dbReference>
<evidence type="ECO:0000313" key="2">
    <source>
        <dbReference type="EMBL" id="CAF4294318.1"/>
    </source>
</evidence>
<reference evidence="2" key="1">
    <citation type="submission" date="2021-02" db="EMBL/GenBank/DDBJ databases">
        <authorList>
            <person name="Nowell W R."/>
        </authorList>
    </citation>
    <scope>NUCLEOTIDE SEQUENCE</scope>
</reference>
<name>A0A820HK15_9BILA</name>
<accession>A0A820HK15</accession>
<dbReference type="AlphaFoldDB" id="A0A820HK15"/>
<sequence>MVRPRDNKGRFIGKFPVGIFAPKHIPHINTSDHYTGSTSRQGRAGSERKSKEPSSPPTIEQKGRQYMSVDPVLNKGADPEHIQQFLSNQKEGVLEPVADIPAEDIPKALGGQLYPKPIKRTLGV</sequence>
<feature type="compositionally biased region" description="Polar residues" evidence="1">
    <location>
        <begin position="28"/>
        <end position="41"/>
    </location>
</feature>
<dbReference type="Proteomes" id="UP000663881">
    <property type="component" value="Unassembled WGS sequence"/>
</dbReference>
<feature type="region of interest" description="Disordered" evidence="1">
    <location>
        <begin position="22"/>
        <end position="65"/>
    </location>
</feature>
<organism evidence="2 3">
    <name type="scientific">Adineta steineri</name>
    <dbReference type="NCBI Taxonomy" id="433720"/>
    <lineage>
        <taxon>Eukaryota</taxon>
        <taxon>Metazoa</taxon>
        <taxon>Spiralia</taxon>
        <taxon>Gnathifera</taxon>
        <taxon>Rotifera</taxon>
        <taxon>Eurotatoria</taxon>
        <taxon>Bdelloidea</taxon>
        <taxon>Adinetida</taxon>
        <taxon>Adinetidae</taxon>
        <taxon>Adineta</taxon>
    </lineage>
</organism>
<gene>
    <name evidence="2" type="ORF">OKA104_LOCUS45871</name>
</gene>
<evidence type="ECO:0000256" key="1">
    <source>
        <dbReference type="SAM" id="MobiDB-lite"/>
    </source>
</evidence>
<protein>
    <submittedName>
        <fullName evidence="2">Uncharacterized protein</fullName>
    </submittedName>
</protein>
<evidence type="ECO:0000313" key="3">
    <source>
        <dbReference type="Proteomes" id="UP000663881"/>
    </source>
</evidence>
<comment type="caution">
    <text evidence="2">The sequence shown here is derived from an EMBL/GenBank/DDBJ whole genome shotgun (WGS) entry which is preliminary data.</text>
</comment>